<dbReference type="InterPro" id="IPR004375">
    <property type="entry name" value="NanQ/TabA/YiaL"/>
</dbReference>
<dbReference type="RefSeq" id="WP_057087649.1">
    <property type="nucleotide sequence ID" value="NZ_BQNL01000001.1"/>
</dbReference>
<accession>A0A174E7A3</accession>
<dbReference type="PANTHER" id="PTHR34986">
    <property type="entry name" value="EVOLVED BETA-GALACTOSIDASE SUBUNIT BETA"/>
    <property type="match status" value="1"/>
</dbReference>
<name>A0A174E7A3_BACUN</name>
<evidence type="ECO:0000313" key="1">
    <source>
        <dbReference type="EMBL" id="CUO33654.1"/>
    </source>
</evidence>
<dbReference type="SUPFAM" id="SSF51197">
    <property type="entry name" value="Clavaminate synthase-like"/>
    <property type="match status" value="1"/>
</dbReference>
<sequence>MYLSAQTSPEWTSGNAKKWMKSAVWSNGWTVSPHKSVNAVEFACQYHKNKDVWDAAFRFLAEHDLEALSIGNHVIREGKCWATVSEYIPKEVEKGNIESHLRFVDLQYVLWGNEKMGLASDVEVRQAYNSKKDVAFYTSSRIKHYSADAGSFFLFFPSDIHQPSVRGKGELVKSRKIVIKIEYVD</sequence>
<dbReference type="PANTHER" id="PTHR34986:SF1">
    <property type="entry name" value="PROTEIN YIAL"/>
    <property type="match status" value="1"/>
</dbReference>
<dbReference type="EMBL" id="CYZF01000004">
    <property type="protein sequence ID" value="CUO33654.1"/>
    <property type="molecule type" value="Genomic_DNA"/>
</dbReference>
<dbReference type="InterPro" id="IPR037012">
    <property type="entry name" value="NanQ/TabA/YiaL_sf"/>
</dbReference>
<proteinExistence type="predicted"/>
<dbReference type="NCBIfam" id="TIGR00022">
    <property type="entry name" value="YhcH/YjgK/YiaL family protein"/>
    <property type="match status" value="1"/>
</dbReference>
<reference evidence="1 2" key="1">
    <citation type="submission" date="2015-09" db="EMBL/GenBank/DDBJ databases">
        <authorList>
            <consortium name="Pathogen Informatics"/>
        </authorList>
    </citation>
    <scope>NUCLEOTIDE SEQUENCE [LARGE SCALE GENOMIC DNA]</scope>
    <source>
        <strain evidence="1 2">2789STDY5608791</strain>
    </source>
</reference>
<dbReference type="GO" id="GO:0005829">
    <property type="term" value="C:cytosol"/>
    <property type="evidence" value="ECO:0007669"/>
    <property type="project" value="TreeGrafter"/>
</dbReference>
<dbReference type="Pfam" id="PF04074">
    <property type="entry name" value="DUF386"/>
    <property type="match status" value="1"/>
</dbReference>
<organism evidence="1 2">
    <name type="scientific">Bacteroides uniformis</name>
    <dbReference type="NCBI Taxonomy" id="820"/>
    <lineage>
        <taxon>Bacteria</taxon>
        <taxon>Pseudomonadati</taxon>
        <taxon>Bacteroidota</taxon>
        <taxon>Bacteroidia</taxon>
        <taxon>Bacteroidales</taxon>
        <taxon>Bacteroidaceae</taxon>
        <taxon>Bacteroides</taxon>
    </lineage>
</organism>
<dbReference type="AlphaFoldDB" id="A0A174E7A3"/>
<evidence type="ECO:0000313" key="2">
    <source>
        <dbReference type="Proteomes" id="UP000095419"/>
    </source>
</evidence>
<protein>
    <submittedName>
        <fullName evidence="1">Toxin-antitoxin biofilm protein TabA</fullName>
    </submittedName>
</protein>
<dbReference type="Proteomes" id="UP000095419">
    <property type="component" value="Unassembled WGS sequence"/>
</dbReference>
<dbReference type="Gene3D" id="2.60.120.370">
    <property type="entry name" value="YhcH/YjgK/YiaL"/>
    <property type="match status" value="1"/>
</dbReference>
<gene>
    <name evidence="1" type="primary">tabA_2</name>
    <name evidence="1" type="ORF">ERS417307_01442</name>
</gene>